<evidence type="ECO:0000313" key="2">
    <source>
        <dbReference type="EMBL" id="KAK0442067.1"/>
    </source>
</evidence>
<dbReference type="EMBL" id="JAUEPT010000027">
    <property type="protein sequence ID" value="KAK0442067.1"/>
    <property type="molecule type" value="Genomic_DNA"/>
</dbReference>
<dbReference type="Proteomes" id="UP001175226">
    <property type="component" value="Unassembled WGS sequence"/>
</dbReference>
<accession>A0AA39MPP3</accession>
<dbReference type="Pfam" id="PF20209">
    <property type="entry name" value="DUF6570"/>
    <property type="match status" value="1"/>
</dbReference>
<reference evidence="2" key="1">
    <citation type="submission" date="2023-06" db="EMBL/GenBank/DDBJ databases">
        <authorList>
            <consortium name="Lawrence Berkeley National Laboratory"/>
            <person name="Ahrendt S."/>
            <person name="Sahu N."/>
            <person name="Indic B."/>
            <person name="Wong-Bajracharya J."/>
            <person name="Merenyi Z."/>
            <person name="Ke H.-M."/>
            <person name="Monk M."/>
            <person name="Kocsube S."/>
            <person name="Drula E."/>
            <person name="Lipzen A."/>
            <person name="Balint B."/>
            <person name="Henrissat B."/>
            <person name="Andreopoulos B."/>
            <person name="Martin F.M."/>
            <person name="Harder C.B."/>
            <person name="Rigling D."/>
            <person name="Ford K.L."/>
            <person name="Foster G.D."/>
            <person name="Pangilinan J."/>
            <person name="Papanicolaou A."/>
            <person name="Barry K."/>
            <person name="LaButti K."/>
            <person name="Viragh M."/>
            <person name="Koriabine M."/>
            <person name="Yan M."/>
            <person name="Riley R."/>
            <person name="Champramary S."/>
            <person name="Plett K.L."/>
            <person name="Tsai I.J."/>
            <person name="Slot J."/>
            <person name="Sipos G."/>
            <person name="Plett J."/>
            <person name="Nagy L.G."/>
            <person name="Grigoriev I.V."/>
        </authorList>
    </citation>
    <scope>NUCLEOTIDE SEQUENCE</scope>
    <source>
        <strain evidence="2">FPL87.14</strain>
    </source>
</reference>
<dbReference type="InterPro" id="IPR046700">
    <property type="entry name" value="DUF6570"/>
</dbReference>
<protein>
    <recommendedName>
        <fullName evidence="1">DUF6570 domain-containing protein</fullName>
    </recommendedName>
</protein>
<name>A0AA39MPP3_9AGAR</name>
<dbReference type="AlphaFoldDB" id="A0AA39MPP3"/>
<evidence type="ECO:0000259" key="1">
    <source>
        <dbReference type="Pfam" id="PF20209"/>
    </source>
</evidence>
<evidence type="ECO:0000313" key="3">
    <source>
        <dbReference type="Proteomes" id="UP001175226"/>
    </source>
</evidence>
<feature type="non-terminal residue" evidence="2">
    <location>
        <position position="1"/>
    </location>
</feature>
<feature type="domain" description="DUF6570" evidence="1">
    <location>
        <begin position="101"/>
        <end position="166"/>
    </location>
</feature>
<feature type="non-terminal residue" evidence="2">
    <location>
        <position position="168"/>
    </location>
</feature>
<organism evidence="2 3">
    <name type="scientific">Armillaria borealis</name>
    <dbReference type="NCBI Taxonomy" id="47425"/>
    <lineage>
        <taxon>Eukaryota</taxon>
        <taxon>Fungi</taxon>
        <taxon>Dikarya</taxon>
        <taxon>Basidiomycota</taxon>
        <taxon>Agaricomycotina</taxon>
        <taxon>Agaricomycetes</taxon>
        <taxon>Agaricomycetidae</taxon>
        <taxon>Agaricales</taxon>
        <taxon>Marasmiineae</taxon>
        <taxon>Physalacriaceae</taxon>
        <taxon>Armillaria</taxon>
    </lineage>
</organism>
<comment type="caution">
    <text evidence="2">The sequence shown here is derived from an EMBL/GenBank/DDBJ whole genome shotgun (WGS) entry which is preliminary data.</text>
</comment>
<sequence length="168" mass="18402">FPPKPLTPDLTLRIARDFCQDMSPAVFEEAGCAVCGQLTPLSKLSPKCSLHRMFHVLEQDGANITRAERFSEFDTVQEVPGPVLDASCSGICVDCRKSVRNGECPKYALCNGFWLGDVPDILKGLSFAEQLIVSRVQHFNCFVCVGSSSTKMIAHAVAFESPTPKVYD</sequence>
<gene>
    <name evidence="2" type="ORF">EV421DRAFT_1663232</name>
</gene>
<keyword evidence="3" id="KW-1185">Reference proteome</keyword>
<proteinExistence type="predicted"/>